<dbReference type="Pfam" id="PF03741">
    <property type="entry name" value="TerC"/>
    <property type="match status" value="1"/>
</dbReference>
<dbReference type="HOGENOM" id="CLU_070543_0_1_9"/>
<keyword evidence="8" id="KW-1185">Reference proteome</keyword>
<feature type="transmembrane region" description="Helical" evidence="6">
    <location>
        <begin position="109"/>
        <end position="130"/>
    </location>
</feature>
<keyword evidence="3 6" id="KW-0812">Transmembrane</keyword>
<dbReference type="InterPro" id="IPR022301">
    <property type="entry name" value="Integral_membrane_YjbE"/>
</dbReference>
<sequence>MEVELIHDIWVVAQVVLLDLALGGDNSIVIGMACKSLPHDMQKKAIIYGTAGAIILRFIMAAAVVWLLQIPYLHTVGGVLLVFIGMKLIGKQETEEAVHVDAKKSMSGAVRTIIAADALMSLDNVLGIVGATGGHMGLLVFGMIISVPIIIFGSAVVIKVMHKFPVLIYLGGLILGWAAGSMVAADEYLGLARETGLYVKIALTAVTALGGFAWNHIAAKPDTKGV</sequence>
<dbReference type="AlphaFoldDB" id="G9YHE5"/>
<dbReference type="GO" id="GO:0016020">
    <property type="term" value="C:membrane"/>
    <property type="evidence" value="ECO:0007669"/>
    <property type="project" value="UniProtKB-SubCell"/>
</dbReference>
<keyword evidence="5 6" id="KW-0472">Membrane</keyword>
<evidence type="ECO:0000256" key="5">
    <source>
        <dbReference type="ARBA" id="ARBA00023136"/>
    </source>
</evidence>
<feature type="transmembrane region" description="Helical" evidence="6">
    <location>
        <begin position="136"/>
        <end position="157"/>
    </location>
</feature>
<feature type="transmembrane region" description="Helical" evidence="6">
    <location>
        <begin position="12"/>
        <end position="33"/>
    </location>
</feature>
<dbReference type="eggNOG" id="COG0861">
    <property type="taxonomic scope" value="Bacteria"/>
</dbReference>
<feature type="transmembrane region" description="Helical" evidence="6">
    <location>
        <begin position="164"/>
        <end position="185"/>
    </location>
</feature>
<comment type="similarity">
    <text evidence="2">Belongs to the TerC family.</text>
</comment>
<comment type="caution">
    <text evidence="7">The sequence shown here is derived from an EMBL/GenBank/DDBJ whole genome shotgun (WGS) entry which is preliminary data.</text>
</comment>
<gene>
    <name evidence="7" type="ORF">HMPREF0080_01074</name>
</gene>
<evidence type="ECO:0000256" key="3">
    <source>
        <dbReference type="ARBA" id="ARBA00022692"/>
    </source>
</evidence>
<dbReference type="InterPro" id="IPR005496">
    <property type="entry name" value="Integral_membrane_TerC"/>
</dbReference>
<dbReference type="PATRIC" id="fig|861450.3.peg.1004"/>
<dbReference type="PANTHER" id="PTHR30238:SF4">
    <property type="entry name" value="SLL1022 PROTEIN"/>
    <property type="match status" value="1"/>
</dbReference>
<reference evidence="7 8" key="1">
    <citation type="submission" date="2011-08" db="EMBL/GenBank/DDBJ databases">
        <authorList>
            <person name="Weinstock G."/>
            <person name="Sodergren E."/>
            <person name="Clifton S."/>
            <person name="Fulton L."/>
            <person name="Fulton B."/>
            <person name="Courtney L."/>
            <person name="Fronick C."/>
            <person name="Harrison M."/>
            <person name="Strong C."/>
            <person name="Farmer C."/>
            <person name="Delahaunty K."/>
            <person name="Markovic C."/>
            <person name="Hall O."/>
            <person name="Minx P."/>
            <person name="Tomlinson C."/>
            <person name="Mitreva M."/>
            <person name="Hou S."/>
            <person name="Chen J."/>
            <person name="Wollam A."/>
            <person name="Pepin K.H."/>
            <person name="Johnson M."/>
            <person name="Bhonagiri V."/>
            <person name="Zhang X."/>
            <person name="Suruliraj S."/>
            <person name="Warren W."/>
            <person name="Chinwalla A."/>
            <person name="Mardis E.R."/>
            <person name="Wilson R.K."/>
        </authorList>
    </citation>
    <scope>NUCLEOTIDE SEQUENCE [LARGE SCALE GENOMIC DNA]</scope>
    <source>
        <strain evidence="7 8">F0357</strain>
    </source>
</reference>
<dbReference type="NCBIfam" id="TIGR03717">
    <property type="entry name" value="R_switched_YjbE"/>
    <property type="match status" value="1"/>
</dbReference>
<evidence type="ECO:0000313" key="8">
    <source>
        <dbReference type="Proteomes" id="UP000005481"/>
    </source>
</evidence>
<evidence type="ECO:0000256" key="1">
    <source>
        <dbReference type="ARBA" id="ARBA00004141"/>
    </source>
</evidence>
<evidence type="ECO:0000256" key="2">
    <source>
        <dbReference type="ARBA" id="ARBA00007511"/>
    </source>
</evidence>
<feature type="transmembrane region" description="Helical" evidence="6">
    <location>
        <begin position="197"/>
        <end position="214"/>
    </location>
</feature>
<organism evidence="7 8">
    <name type="scientific">Anaeroglobus geminatus F0357</name>
    <dbReference type="NCBI Taxonomy" id="861450"/>
    <lineage>
        <taxon>Bacteria</taxon>
        <taxon>Bacillati</taxon>
        <taxon>Bacillota</taxon>
        <taxon>Negativicutes</taxon>
        <taxon>Veillonellales</taxon>
        <taxon>Veillonellaceae</taxon>
        <taxon>Anaeroglobus</taxon>
    </lineage>
</organism>
<dbReference type="EMBL" id="AGCJ01000041">
    <property type="protein sequence ID" value="EHM40815.1"/>
    <property type="molecule type" value="Genomic_DNA"/>
</dbReference>
<keyword evidence="4 6" id="KW-1133">Transmembrane helix</keyword>
<evidence type="ECO:0000256" key="4">
    <source>
        <dbReference type="ARBA" id="ARBA00022989"/>
    </source>
</evidence>
<name>G9YHE5_9FIRM</name>
<dbReference type="PANTHER" id="PTHR30238">
    <property type="entry name" value="MEMBRANE BOUND PREDICTED REDOX MODULATOR"/>
    <property type="match status" value="1"/>
</dbReference>
<feature type="transmembrane region" description="Helical" evidence="6">
    <location>
        <begin position="45"/>
        <end position="66"/>
    </location>
</feature>
<protein>
    <submittedName>
        <fullName evidence="7">Integral membrane protein, YjbE family</fullName>
    </submittedName>
</protein>
<accession>G9YHE5</accession>
<evidence type="ECO:0000256" key="6">
    <source>
        <dbReference type="SAM" id="Phobius"/>
    </source>
</evidence>
<dbReference type="Proteomes" id="UP000005481">
    <property type="component" value="Unassembled WGS sequence"/>
</dbReference>
<feature type="transmembrane region" description="Helical" evidence="6">
    <location>
        <begin position="72"/>
        <end position="89"/>
    </location>
</feature>
<evidence type="ECO:0000313" key="7">
    <source>
        <dbReference type="EMBL" id="EHM40815.1"/>
    </source>
</evidence>
<dbReference type="RefSeq" id="WP_006790054.1">
    <property type="nucleotide sequence ID" value="NZ_JH417587.1"/>
</dbReference>
<comment type="subcellular location">
    <subcellularLocation>
        <location evidence="1">Membrane</location>
        <topology evidence="1">Multi-pass membrane protein</topology>
    </subcellularLocation>
</comment>
<dbReference type="OrthoDB" id="5295733at2"/>
<proteinExistence type="inferred from homology"/>